<keyword evidence="1" id="KW-0812">Transmembrane</keyword>
<dbReference type="Proteomes" id="UP001329151">
    <property type="component" value="Chromosome"/>
</dbReference>
<feature type="transmembrane region" description="Helical" evidence="1">
    <location>
        <begin position="68"/>
        <end position="87"/>
    </location>
</feature>
<keyword evidence="1" id="KW-0472">Membrane</keyword>
<organism evidence="2 3">
    <name type="scientific">Limnobacter thiooxidans</name>
    <dbReference type="NCBI Taxonomy" id="131080"/>
    <lineage>
        <taxon>Bacteria</taxon>
        <taxon>Pseudomonadati</taxon>
        <taxon>Pseudomonadota</taxon>
        <taxon>Betaproteobacteria</taxon>
        <taxon>Burkholderiales</taxon>
        <taxon>Burkholderiaceae</taxon>
        <taxon>Limnobacter</taxon>
    </lineage>
</organism>
<name>A0AA86J5B4_9BURK</name>
<reference evidence="2 3" key="1">
    <citation type="submission" date="2023-10" db="EMBL/GenBank/DDBJ databases">
        <title>Complete Genome Sequence of Limnobacter thiooxidans CS-K2T, Isolated from freshwater lake sediments in Bavaria, Germany.</title>
        <authorList>
            <person name="Naruki M."/>
            <person name="Watanabe A."/>
            <person name="Warashina T."/>
            <person name="Morita T."/>
            <person name="Arakawa K."/>
        </authorList>
    </citation>
    <scope>NUCLEOTIDE SEQUENCE [LARGE SCALE GENOMIC DNA]</scope>
    <source>
        <strain evidence="2 3">CS-K2</strain>
    </source>
</reference>
<dbReference type="KEGG" id="lto:RGQ30_31100"/>
<evidence type="ECO:0000256" key="1">
    <source>
        <dbReference type="SAM" id="Phobius"/>
    </source>
</evidence>
<protein>
    <submittedName>
        <fullName evidence="2">Uncharacterized protein</fullName>
    </submittedName>
</protein>
<keyword evidence="3" id="KW-1185">Reference proteome</keyword>
<dbReference type="AlphaFoldDB" id="A0AA86J5B4"/>
<dbReference type="EMBL" id="AP028947">
    <property type="protein sequence ID" value="BET27609.1"/>
    <property type="molecule type" value="Genomic_DNA"/>
</dbReference>
<feature type="transmembrane region" description="Helical" evidence="1">
    <location>
        <begin position="12"/>
        <end position="33"/>
    </location>
</feature>
<proteinExistence type="predicted"/>
<keyword evidence="1" id="KW-1133">Transmembrane helix</keyword>
<evidence type="ECO:0000313" key="3">
    <source>
        <dbReference type="Proteomes" id="UP001329151"/>
    </source>
</evidence>
<evidence type="ECO:0000313" key="2">
    <source>
        <dbReference type="EMBL" id="BET27609.1"/>
    </source>
</evidence>
<accession>A0AA86J5B4</accession>
<sequence length="93" mass="10510">MGKTGGSVNKKIKYLCCVIWLTFFSIAFAILWIRTPALWFINLPKSAWEMLANYTDGACCERIADLEIAVGLAFGFLIGLLLMYMFLHLAGRR</sequence>
<gene>
    <name evidence="2" type="ORF">RGQ30_31100</name>
</gene>